<feature type="compositionally biased region" description="Basic and acidic residues" evidence="1">
    <location>
        <begin position="1"/>
        <end position="24"/>
    </location>
</feature>
<sequence>MENQERQQRSTGLETKRIEQEQPQRTEGAASEQEAGSKQQRSKAARVFLWFLRKSIVPLLLILALIGGLYAGYVFIGNGSGDDVFRWDTWRHMYDLVFSDS</sequence>
<feature type="transmembrane region" description="Helical" evidence="2">
    <location>
        <begin position="56"/>
        <end position="76"/>
    </location>
</feature>
<dbReference type="AlphaFoldDB" id="A0A917FNI4"/>
<evidence type="ECO:0000256" key="1">
    <source>
        <dbReference type="SAM" id="MobiDB-lite"/>
    </source>
</evidence>
<reference evidence="3" key="2">
    <citation type="submission" date="2020-09" db="EMBL/GenBank/DDBJ databases">
        <authorList>
            <person name="Sun Q."/>
            <person name="Zhou Y."/>
        </authorList>
    </citation>
    <scope>NUCLEOTIDE SEQUENCE</scope>
    <source>
        <strain evidence="3">CGMCC 1.12987</strain>
    </source>
</reference>
<organism evidence="3 4">
    <name type="scientific">Paenibacillus abyssi</name>
    <dbReference type="NCBI Taxonomy" id="1340531"/>
    <lineage>
        <taxon>Bacteria</taxon>
        <taxon>Bacillati</taxon>
        <taxon>Bacillota</taxon>
        <taxon>Bacilli</taxon>
        <taxon>Bacillales</taxon>
        <taxon>Paenibacillaceae</taxon>
        <taxon>Paenibacillus</taxon>
    </lineage>
</organism>
<evidence type="ECO:0000313" key="4">
    <source>
        <dbReference type="Proteomes" id="UP000644756"/>
    </source>
</evidence>
<evidence type="ECO:0008006" key="5">
    <source>
        <dbReference type="Google" id="ProtNLM"/>
    </source>
</evidence>
<feature type="region of interest" description="Disordered" evidence="1">
    <location>
        <begin position="1"/>
        <end position="41"/>
    </location>
</feature>
<dbReference type="RefSeq" id="WP_188528942.1">
    <property type="nucleotide sequence ID" value="NZ_BMGR01000002.1"/>
</dbReference>
<keyword evidence="2" id="KW-1133">Transmembrane helix</keyword>
<dbReference type="InterPro" id="IPR024596">
    <property type="entry name" value="RNApol_su_b/EpuA"/>
</dbReference>
<evidence type="ECO:0000313" key="3">
    <source>
        <dbReference type="EMBL" id="GGF91685.1"/>
    </source>
</evidence>
<dbReference type="Proteomes" id="UP000644756">
    <property type="component" value="Unassembled WGS sequence"/>
</dbReference>
<comment type="caution">
    <text evidence="3">The sequence shown here is derived from an EMBL/GenBank/DDBJ whole genome shotgun (WGS) entry which is preliminary data.</text>
</comment>
<keyword evidence="2" id="KW-0472">Membrane</keyword>
<dbReference type="Pfam" id="PF11772">
    <property type="entry name" value="EpuA"/>
    <property type="match status" value="1"/>
</dbReference>
<proteinExistence type="predicted"/>
<keyword evidence="2" id="KW-0812">Transmembrane</keyword>
<keyword evidence="4" id="KW-1185">Reference proteome</keyword>
<protein>
    <recommendedName>
        <fullName evidence="5">DNA-directed RNA polymerase subunit beta</fullName>
    </recommendedName>
</protein>
<dbReference type="EMBL" id="BMGR01000002">
    <property type="protein sequence ID" value="GGF91685.1"/>
    <property type="molecule type" value="Genomic_DNA"/>
</dbReference>
<name>A0A917FNI4_9BACL</name>
<gene>
    <name evidence="3" type="ORF">GCM10010916_06270</name>
</gene>
<evidence type="ECO:0000256" key="2">
    <source>
        <dbReference type="SAM" id="Phobius"/>
    </source>
</evidence>
<accession>A0A917FNI4</accession>
<reference evidence="3" key="1">
    <citation type="journal article" date="2014" name="Int. J. Syst. Evol. Microbiol.">
        <title>Complete genome sequence of Corynebacterium casei LMG S-19264T (=DSM 44701T), isolated from a smear-ripened cheese.</title>
        <authorList>
            <consortium name="US DOE Joint Genome Institute (JGI-PGF)"/>
            <person name="Walter F."/>
            <person name="Albersmeier A."/>
            <person name="Kalinowski J."/>
            <person name="Ruckert C."/>
        </authorList>
    </citation>
    <scope>NUCLEOTIDE SEQUENCE</scope>
    <source>
        <strain evidence="3">CGMCC 1.12987</strain>
    </source>
</reference>